<gene>
    <name evidence="2" type="ORF">CHU95_02885</name>
</gene>
<dbReference type="InterPro" id="IPR012368">
    <property type="entry name" value="OxRdtase_Mopterin-bd_su_IorB"/>
</dbReference>
<dbReference type="SUPFAM" id="SSF56003">
    <property type="entry name" value="Molybdenum cofactor-binding domain"/>
    <property type="match status" value="2"/>
</dbReference>
<keyword evidence="3" id="KW-1185">Reference proteome</keyword>
<dbReference type="SMART" id="SM01008">
    <property type="entry name" value="Ald_Xan_dh_C"/>
    <property type="match status" value="1"/>
</dbReference>
<dbReference type="Pfam" id="PF02738">
    <property type="entry name" value="MoCoBD_1"/>
    <property type="match status" value="1"/>
</dbReference>
<protein>
    <recommendedName>
        <fullName evidence="1">Aldehyde oxidase/xanthine dehydrogenase a/b hammerhead domain-containing protein</fullName>
    </recommendedName>
</protein>
<dbReference type="PIRSF" id="PIRSF036389">
    <property type="entry name" value="IOR_B"/>
    <property type="match status" value="1"/>
</dbReference>
<dbReference type="InterPro" id="IPR037165">
    <property type="entry name" value="AldOxase/xan_DH_Mopterin-bd_sf"/>
</dbReference>
<dbReference type="AlphaFoldDB" id="A0A255Z688"/>
<accession>A0A255Z688</accession>
<dbReference type="GO" id="GO:0016491">
    <property type="term" value="F:oxidoreductase activity"/>
    <property type="evidence" value="ECO:0007669"/>
    <property type="project" value="InterPro"/>
</dbReference>
<dbReference type="PANTHER" id="PTHR47495">
    <property type="entry name" value="ALDEHYDE DEHYDROGENASE"/>
    <property type="match status" value="1"/>
</dbReference>
<name>A0A255Z688_9PROT</name>
<dbReference type="OrthoDB" id="9767994at2"/>
<dbReference type="InterPro" id="IPR006311">
    <property type="entry name" value="TAT_signal"/>
</dbReference>
<dbReference type="PROSITE" id="PS51318">
    <property type="entry name" value="TAT"/>
    <property type="match status" value="1"/>
</dbReference>
<dbReference type="EMBL" id="NOXU01000019">
    <property type="protein sequence ID" value="OYQ36949.1"/>
    <property type="molecule type" value="Genomic_DNA"/>
</dbReference>
<dbReference type="InterPro" id="IPR000674">
    <property type="entry name" value="Ald_Oxase/Xan_DH_a/b"/>
</dbReference>
<dbReference type="Gene3D" id="3.90.1170.50">
    <property type="entry name" value="Aldehyde oxidase/xanthine dehydrogenase, a/b hammerhead"/>
    <property type="match status" value="1"/>
</dbReference>
<dbReference type="Proteomes" id="UP000216998">
    <property type="component" value="Unassembled WGS sequence"/>
</dbReference>
<dbReference type="InterPro" id="IPR052516">
    <property type="entry name" value="N-heterocyclic_Hydroxylase"/>
</dbReference>
<evidence type="ECO:0000259" key="1">
    <source>
        <dbReference type="SMART" id="SM01008"/>
    </source>
</evidence>
<reference evidence="2 3" key="1">
    <citation type="submission" date="2017-07" db="EMBL/GenBank/DDBJ databases">
        <title>Niveispirillum cyanobacteriorum sp. nov., isolated from cyanobacterial aggregates in a eutrophic lake.</title>
        <authorList>
            <person name="Cai H."/>
        </authorList>
    </citation>
    <scope>NUCLEOTIDE SEQUENCE [LARGE SCALE GENOMIC DNA]</scope>
    <source>
        <strain evidence="3">TH1-14</strain>
    </source>
</reference>
<feature type="domain" description="Aldehyde oxidase/xanthine dehydrogenase a/b hammerhead" evidence="1">
    <location>
        <begin position="202"/>
        <end position="296"/>
    </location>
</feature>
<comment type="caution">
    <text evidence="2">The sequence shown here is derived from an EMBL/GenBank/DDBJ whole genome shotgun (WGS) entry which is preliminary data.</text>
</comment>
<proteinExistence type="predicted"/>
<evidence type="ECO:0000313" key="2">
    <source>
        <dbReference type="EMBL" id="OYQ36949.1"/>
    </source>
</evidence>
<dbReference type="InterPro" id="IPR008274">
    <property type="entry name" value="AldOxase/xan_DH_MoCoBD1"/>
</dbReference>
<dbReference type="RefSeq" id="WP_094453558.1">
    <property type="nucleotide sequence ID" value="NZ_NOXU01000019.1"/>
</dbReference>
<organism evidence="2 3">
    <name type="scientific">Niveispirillum lacus</name>
    <dbReference type="NCBI Taxonomy" id="1981099"/>
    <lineage>
        <taxon>Bacteria</taxon>
        <taxon>Pseudomonadati</taxon>
        <taxon>Pseudomonadota</taxon>
        <taxon>Alphaproteobacteria</taxon>
        <taxon>Rhodospirillales</taxon>
        <taxon>Azospirillaceae</taxon>
        <taxon>Niveispirillum</taxon>
    </lineage>
</organism>
<dbReference type="Pfam" id="PF20256">
    <property type="entry name" value="MoCoBD_2"/>
    <property type="match status" value="2"/>
</dbReference>
<dbReference type="Gene3D" id="3.30.365.10">
    <property type="entry name" value="Aldehyde oxidase/xanthine dehydrogenase, molybdopterin binding domain"/>
    <property type="match status" value="4"/>
</dbReference>
<dbReference type="PANTHER" id="PTHR47495:SF2">
    <property type="entry name" value="ALDEHYDE DEHYDROGENASE"/>
    <property type="match status" value="1"/>
</dbReference>
<sequence>MSFPLSRRSLFTAAGAGLTLGLLPGGLMAVAAPGQGATVHNWLHVGPDGTITLFSNAQEMGQGGFSGVAQLLANELCVPWDRVAVKTAPLIDAMGMAGGRSHWTGGSSSIRSQWDKLRYAGAAAREMLVTAGARMLGVSVAECRAVNGHIEHRSDGRRVAYGAVADMASRLPVPANPVPLARTDWSLVGQPLLRKDIAEKVDGSAIYATDVRLPGLLSATVMQCPVFGGRLVSVDPSPAMSVPGVRRVVPVMSVSIPIPGSEQPLIVNDAVAVIADHWWAARQGLMALSPVWDFQGKDGLDTDGMIAAIQARLNDVGSIRKAAQEDEGVIRTRHATAMAGAARTVRCDYHVPALAHAQMEPMSAVADLSAGKAVAWTGSQFATSVRHILCGLTGLAEDKVTVHTLPSGGGFGRRYLNDYVAYACFLSKQAGAPVKLIYSREEDLAQGRYRPATACRLTAGLDQNGLPVAIHTHTAPASGQVWIAIAPPGTEAQPDHQPSYYLPAPLATMAEAGLPIPNGPWRAPGSTQGAFFFECFVDEMAQAAGQDPVTYRRRLLASNPRALRVLEAAVTASDWGRDLPPGTGRGIAIWNSFQSIAAQVVQVQVAQNRVRVEKVWCAFDCGTIVNPDSVRAQGEGSILMALSASLAEKVLLESGAVSSRNFDQYTLLRMEQMPVIEVILVESPDAPVGGAGEPMTPPLPPALANAIFAATGRRLRSLPLSDHGLTVA</sequence>
<evidence type="ECO:0000313" key="3">
    <source>
        <dbReference type="Proteomes" id="UP000216998"/>
    </source>
</evidence>
<dbReference type="InterPro" id="IPR046867">
    <property type="entry name" value="AldOxase/xan_DH_MoCoBD2"/>
</dbReference>